<evidence type="ECO:0000313" key="1">
    <source>
        <dbReference type="EMBL" id="SIT47248.1"/>
    </source>
</evidence>
<dbReference type="Proteomes" id="UP000187012">
    <property type="component" value="Unassembled WGS sequence"/>
</dbReference>
<accession>A0A1N7SIW2</accession>
<name>A0A1N7SIW2_9BURK</name>
<dbReference type="AlphaFoldDB" id="A0A1N7SIW2"/>
<reference evidence="1 2" key="1">
    <citation type="submission" date="2016-12" db="EMBL/GenBank/DDBJ databases">
        <authorList>
            <person name="Song W.-J."/>
            <person name="Kurnit D.M."/>
        </authorList>
    </citation>
    <scope>NUCLEOTIDE SEQUENCE [LARGE SCALE GENOMIC DNA]</scope>
    <source>
        <strain evidence="1 2">STM7296</strain>
    </source>
</reference>
<gene>
    <name evidence="1" type="ORF">BN2475_720014</name>
</gene>
<evidence type="ECO:0000313" key="2">
    <source>
        <dbReference type="Proteomes" id="UP000187012"/>
    </source>
</evidence>
<proteinExistence type="predicted"/>
<sequence length="87" mass="9877">MKGKAKFITSKVPWLLSEGHRPGSILELLLNRHGRGEGRGFARAIWMCKRALSATLTGYDEFMYVLRFLARARLRGRSDRSPSLSLL</sequence>
<dbReference type="STRING" id="1247936.BN2475_720014"/>
<organism evidence="1 2">
    <name type="scientific">Paraburkholderia ribeironis</name>
    <dbReference type="NCBI Taxonomy" id="1247936"/>
    <lineage>
        <taxon>Bacteria</taxon>
        <taxon>Pseudomonadati</taxon>
        <taxon>Pseudomonadota</taxon>
        <taxon>Betaproteobacteria</taxon>
        <taxon>Burkholderiales</taxon>
        <taxon>Burkholderiaceae</taxon>
        <taxon>Paraburkholderia</taxon>
    </lineage>
</organism>
<dbReference type="EMBL" id="CYGX02000072">
    <property type="protein sequence ID" value="SIT47248.1"/>
    <property type="molecule type" value="Genomic_DNA"/>
</dbReference>
<protein>
    <submittedName>
        <fullName evidence="1">Uncharacterized protein</fullName>
    </submittedName>
</protein>
<keyword evidence="2" id="KW-1185">Reference proteome</keyword>